<dbReference type="PROSITE" id="PS50913">
    <property type="entry name" value="GRIP"/>
    <property type="match status" value="1"/>
</dbReference>
<feature type="compositionally biased region" description="Polar residues" evidence="3">
    <location>
        <begin position="474"/>
        <end position="494"/>
    </location>
</feature>
<dbReference type="AlphaFoldDB" id="A0A6P8Y6L2"/>
<dbReference type="Gene3D" id="1.10.220.60">
    <property type="entry name" value="GRIP domain"/>
    <property type="match status" value="1"/>
</dbReference>
<feature type="region of interest" description="Disordered" evidence="3">
    <location>
        <begin position="443"/>
        <end position="494"/>
    </location>
</feature>
<evidence type="ECO:0000256" key="3">
    <source>
        <dbReference type="SAM" id="MobiDB-lite"/>
    </source>
</evidence>
<evidence type="ECO:0000259" key="4">
    <source>
        <dbReference type="PROSITE" id="PS50913"/>
    </source>
</evidence>
<evidence type="ECO:0000313" key="5">
    <source>
        <dbReference type="Proteomes" id="UP000515158"/>
    </source>
</evidence>
<dbReference type="Pfam" id="PF01465">
    <property type="entry name" value="GRIP"/>
    <property type="match status" value="1"/>
</dbReference>
<keyword evidence="5" id="KW-1185">Reference proteome</keyword>
<dbReference type="PANTHER" id="PTHR23157">
    <property type="entry name" value="GRIP AND COILED-COIL DOMAIN-CONTAINING PROTEIN 1"/>
    <property type="match status" value="1"/>
</dbReference>
<feature type="region of interest" description="Disordered" evidence="3">
    <location>
        <begin position="1"/>
        <end position="67"/>
    </location>
</feature>
<feature type="coiled-coil region" evidence="2">
    <location>
        <begin position="85"/>
        <end position="151"/>
    </location>
</feature>
<dbReference type="CTD" id="36492"/>
<dbReference type="OrthoDB" id="5848685at2759"/>
<evidence type="ECO:0000313" key="6">
    <source>
        <dbReference type="RefSeq" id="XP_034231641.1"/>
    </source>
</evidence>
<dbReference type="SMART" id="SM00755">
    <property type="entry name" value="Grip"/>
    <property type="match status" value="1"/>
</dbReference>
<feature type="domain" description="GRIP" evidence="4">
    <location>
        <begin position="496"/>
        <end position="545"/>
    </location>
</feature>
<reference evidence="6" key="1">
    <citation type="submission" date="2025-08" db="UniProtKB">
        <authorList>
            <consortium name="RefSeq"/>
        </authorList>
    </citation>
    <scope>IDENTIFICATION</scope>
    <source>
        <tissue evidence="6">Total insect</tissue>
    </source>
</reference>
<gene>
    <name evidence="6" type="primary">LOC117639813</name>
</gene>
<feature type="coiled-coil region" evidence="2">
    <location>
        <begin position="208"/>
        <end position="307"/>
    </location>
</feature>
<accession>A0A6P8Y6L2</accession>
<dbReference type="PANTHER" id="PTHR23157:SF24">
    <property type="entry name" value="GOLGIN SUBFAMILY A MEMBER 1"/>
    <property type="match status" value="1"/>
</dbReference>
<dbReference type="Gene3D" id="1.20.5.340">
    <property type="match status" value="1"/>
</dbReference>
<organism evidence="6">
    <name type="scientific">Thrips palmi</name>
    <name type="common">Melon thrips</name>
    <dbReference type="NCBI Taxonomy" id="161013"/>
    <lineage>
        <taxon>Eukaryota</taxon>
        <taxon>Metazoa</taxon>
        <taxon>Ecdysozoa</taxon>
        <taxon>Arthropoda</taxon>
        <taxon>Hexapoda</taxon>
        <taxon>Insecta</taxon>
        <taxon>Pterygota</taxon>
        <taxon>Neoptera</taxon>
        <taxon>Paraneoptera</taxon>
        <taxon>Thysanoptera</taxon>
        <taxon>Terebrantia</taxon>
        <taxon>Thripoidea</taxon>
        <taxon>Thripidae</taxon>
        <taxon>Thrips</taxon>
    </lineage>
</organism>
<feature type="compositionally biased region" description="Low complexity" evidence="3">
    <location>
        <begin position="454"/>
        <end position="470"/>
    </location>
</feature>
<dbReference type="InterPro" id="IPR000237">
    <property type="entry name" value="GRIP_dom"/>
</dbReference>
<evidence type="ECO:0000256" key="2">
    <source>
        <dbReference type="SAM" id="Coils"/>
    </source>
</evidence>
<evidence type="ECO:0000256" key="1">
    <source>
        <dbReference type="ARBA" id="ARBA00023054"/>
    </source>
</evidence>
<dbReference type="RefSeq" id="XP_034231641.1">
    <property type="nucleotide sequence ID" value="XM_034375750.1"/>
</dbReference>
<feature type="coiled-coil region" evidence="2">
    <location>
        <begin position="336"/>
        <end position="443"/>
    </location>
</feature>
<dbReference type="GO" id="GO:0005794">
    <property type="term" value="C:Golgi apparatus"/>
    <property type="evidence" value="ECO:0007669"/>
    <property type="project" value="TreeGrafter"/>
</dbReference>
<name>A0A6P8Y6L2_THRPL</name>
<dbReference type="Proteomes" id="UP000515158">
    <property type="component" value="Unplaced"/>
</dbReference>
<protein>
    <submittedName>
        <fullName evidence="6">Golgin subfamily A member 1 isoform X2</fullName>
    </submittedName>
</protein>
<sequence>MFKGLKNKIREETGSDVSKIGPLLGGASQKSAAFKGRHSRQGSTSSIGSLSVDGIRGETSYSPEPCENVADLTQEDLKGLPQKDVKLVEKREDEWKRKLNKLEMEWKRKLDDKEKDWKKQLETKEEEKNLKDKSIEELQKALLLAEEFKEKYCRFQEEKEQLEGFQTQEMAKIKHLLLAKERELLEKVNTIKENSAQIATLKSEVSRLRHFEEEISNVQDAANREKRDISGKMKDTQTSLENGLKRLQEEMTSEQDKMTQLQAKSEAEAKELKEEIVELKALLNSEAETSQNQIKQLEQQLAAERLKCAEIFGALDRERSEREAVVLKSSEISHQVESSKHHIQAQEEEMEGLKKRLEILEGTLLAKDEEIKRIQHQIENATAQLKEVEQERDKYILTSNQEKELREAVSELESQLQEKNKNIKQLQQRLGDMKKTLQRELNIHPGTFGGESGSNGTTSSGSASEDASAAVLAPSSSHQVSQRRLQQQAGATSSPVDYNDVNFQYLKHVLIKFLTSREYEAKHLTRAVATLLHFSPEEERLLRETVEWKMSWFGSRPHLGIGQKAKTIPPS</sequence>
<dbReference type="GeneID" id="117639813"/>
<proteinExistence type="predicted"/>
<dbReference type="InterPro" id="IPR051952">
    <property type="entry name" value="Golgi-autophagy_related"/>
</dbReference>
<keyword evidence="1 2" id="KW-0175">Coiled coil</keyword>